<accession>A0ABV5BH34</accession>
<proteinExistence type="predicted"/>
<dbReference type="EMBL" id="JBHILM010000053">
    <property type="protein sequence ID" value="MFB5684998.1"/>
    <property type="molecule type" value="Genomic_DNA"/>
</dbReference>
<evidence type="ECO:0000313" key="3">
    <source>
        <dbReference type="Proteomes" id="UP001580407"/>
    </source>
</evidence>
<comment type="caution">
    <text evidence="2">The sequence shown here is derived from an EMBL/GenBank/DDBJ whole genome shotgun (WGS) entry which is preliminary data.</text>
</comment>
<evidence type="ECO:0000313" key="2">
    <source>
        <dbReference type="EMBL" id="MFB5684998.1"/>
    </source>
</evidence>
<dbReference type="InterPro" id="IPR008160">
    <property type="entry name" value="Collagen"/>
</dbReference>
<feature type="region of interest" description="Disordered" evidence="1">
    <location>
        <begin position="1"/>
        <end position="47"/>
    </location>
</feature>
<keyword evidence="3" id="KW-1185">Reference proteome</keyword>
<organism evidence="2 3">
    <name type="scientific">Paenibacillus terreus</name>
    <dbReference type="NCBI Taxonomy" id="1387834"/>
    <lineage>
        <taxon>Bacteria</taxon>
        <taxon>Bacillati</taxon>
        <taxon>Bacillota</taxon>
        <taxon>Bacilli</taxon>
        <taxon>Bacillales</taxon>
        <taxon>Paenibacillaceae</taxon>
        <taxon>Paenibacillus</taxon>
    </lineage>
</organism>
<dbReference type="Pfam" id="PF01391">
    <property type="entry name" value="Collagen"/>
    <property type="match status" value="1"/>
</dbReference>
<evidence type="ECO:0008006" key="4">
    <source>
        <dbReference type="Google" id="ProtNLM"/>
    </source>
</evidence>
<name>A0ABV5BH34_9BACL</name>
<protein>
    <recommendedName>
        <fullName evidence="4">Collagen-like protein</fullName>
    </recommendedName>
</protein>
<gene>
    <name evidence="2" type="ORF">ACE3NQ_29225</name>
</gene>
<dbReference type="RefSeq" id="WP_375528662.1">
    <property type="nucleotide sequence ID" value="NZ_JBHILM010000053.1"/>
</dbReference>
<sequence length="183" mass="17331">ATGDTGATGATGDTGATGATGDTGATGATGDTGATGATGDTGVTGPTGPTVTANRLFAMGVPGDVAGGGILSVPVILDRNGNAIQPSNGTVTLVANQTYSVDYRTNATSTAGSVNGSVSAALFLGATLVQGSNSVATSNGATQVLAGSAIISTSRVINLSLRNPVAGSPGNYGSTSLRVIKLA</sequence>
<feature type="non-terminal residue" evidence="2">
    <location>
        <position position="1"/>
    </location>
</feature>
<reference evidence="2 3" key="1">
    <citation type="submission" date="2024-09" db="EMBL/GenBank/DDBJ databases">
        <authorList>
            <person name="Ruan L."/>
        </authorList>
    </citation>
    <scope>NUCLEOTIDE SEQUENCE [LARGE SCALE GENOMIC DNA]</scope>
    <source>
        <strain evidence="2 3">D33</strain>
    </source>
</reference>
<evidence type="ECO:0000256" key="1">
    <source>
        <dbReference type="SAM" id="MobiDB-lite"/>
    </source>
</evidence>
<dbReference type="Proteomes" id="UP001580407">
    <property type="component" value="Unassembled WGS sequence"/>
</dbReference>